<dbReference type="Proteomes" id="UP001501074">
    <property type="component" value="Unassembled WGS sequence"/>
</dbReference>
<name>A0ABP6Z6P2_9ACTN</name>
<evidence type="ECO:0000313" key="1">
    <source>
        <dbReference type="EMBL" id="GAA3599000.1"/>
    </source>
</evidence>
<evidence type="ECO:0008006" key="3">
    <source>
        <dbReference type="Google" id="ProtNLM"/>
    </source>
</evidence>
<accession>A0ABP6Z6P2</accession>
<gene>
    <name evidence="1" type="ORF">GCM10022223_12990</name>
</gene>
<protein>
    <recommendedName>
        <fullName evidence="3">DUF3558 domain-containing protein</fullName>
    </recommendedName>
</protein>
<keyword evidence="2" id="KW-1185">Reference proteome</keyword>
<proteinExistence type="predicted"/>
<organism evidence="1 2">
    <name type="scientific">Kineosporia mesophila</name>
    <dbReference type="NCBI Taxonomy" id="566012"/>
    <lineage>
        <taxon>Bacteria</taxon>
        <taxon>Bacillati</taxon>
        <taxon>Actinomycetota</taxon>
        <taxon>Actinomycetes</taxon>
        <taxon>Kineosporiales</taxon>
        <taxon>Kineosporiaceae</taxon>
        <taxon>Kineosporia</taxon>
    </lineage>
</organism>
<comment type="caution">
    <text evidence="1">The sequence shown here is derived from an EMBL/GenBank/DDBJ whole genome shotgun (WGS) entry which is preliminary data.</text>
</comment>
<sequence>MAPHVGKSLVALLGVTGLLGVGLLATRGLDDAEATSAVAAVLSPESTLSASPLAVDAVTDIAESTRQCALMSFDQISTVTGGVVGYDPDPAAFGGDVCWWKISGSGKVPAGTLLSLSETRDLPATTFRTYAAAAVKSGRAQRVKGLGEPALVNEAGELEVYSAGSSYRVGFDIQDSRPSSQELKALQIELVRVFVQSGTGA</sequence>
<reference evidence="2" key="1">
    <citation type="journal article" date="2019" name="Int. J. Syst. Evol. Microbiol.">
        <title>The Global Catalogue of Microorganisms (GCM) 10K type strain sequencing project: providing services to taxonomists for standard genome sequencing and annotation.</title>
        <authorList>
            <consortium name="The Broad Institute Genomics Platform"/>
            <consortium name="The Broad Institute Genome Sequencing Center for Infectious Disease"/>
            <person name="Wu L."/>
            <person name="Ma J."/>
        </authorList>
    </citation>
    <scope>NUCLEOTIDE SEQUENCE [LARGE SCALE GENOMIC DNA]</scope>
    <source>
        <strain evidence="2">JCM 16902</strain>
    </source>
</reference>
<dbReference type="EMBL" id="BAAAZO010000002">
    <property type="protein sequence ID" value="GAA3599000.1"/>
    <property type="molecule type" value="Genomic_DNA"/>
</dbReference>
<evidence type="ECO:0000313" key="2">
    <source>
        <dbReference type="Proteomes" id="UP001501074"/>
    </source>
</evidence>
<dbReference type="RefSeq" id="WP_231489198.1">
    <property type="nucleotide sequence ID" value="NZ_BAAAZO010000002.1"/>
</dbReference>